<dbReference type="GO" id="GO:0005634">
    <property type="term" value="C:nucleus"/>
    <property type="evidence" value="ECO:0007669"/>
    <property type="project" value="UniProtKB-SubCell"/>
</dbReference>
<dbReference type="SUPFAM" id="SSF57667">
    <property type="entry name" value="beta-beta-alpha zinc fingers"/>
    <property type="match status" value="1"/>
</dbReference>
<sequence>MTTSPNVEDYNHPMSMSPQSPISPLELPPLPLPDLGDERYSPPQASLESRVSPSTLATNRSPPTAKPIQRRKRGSLPKEIDAKSGRPISPITGLPTKVIAKRGWPPKDIAKRVYTCPFEGCDRIFGRPSARETHIRSHNGVQPFICPISSCRRPFSVFSNLKRHMIVHPTVDFRSVTVNDLPHIHCIETEQGPMLEWDDAEEGEGEEFGPAAAAGSGGEGEVRDELAGMDEGEEVDWRAREGAREEGRRMTE</sequence>
<evidence type="ECO:0000259" key="10">
    <source>
        <dbReference type="PROSITE" id="PS50157"/>
    </source>
</evidence>
<evidence type="ECO:0000256" key="7">
    <source>
        <dbReference type="ARBA" id="ARBA00023242"/>
    </source>
</evidence>
<feature type="compositionally biased region" description="Basic and acidic residues" evidence="9">
    <location>
        <begin position="235"/>
        <end position="252"/>
    </location>
</feature>
<dbReference type="GO" id="GO:0006357">
    <property type="term" value="P:regulation of transcription by RNA polymerase II"/>
    <property type="evidence" value="ECO:0007669"/>
    <property type="project" value="TreeGrafter"/>
</dbReference>
<keyword evidence="5" id="KW-0805">Transcription regulation</keyword>
<dbReference type="InterPro" id="IPR013087">
    <property type="entry name" value="Znf_C2H2_type"/>
</dbReference>
<dbReference type="InParanoid" id="A0A1Y2FZF4"/>
<dbReference type="Gene3D" id="3.30.160.60">
    <property type="entry name" value="Classic Zinc Finger"/>
    <property type="match status" value="2"/>
</dbReference>
<proteinExistence type="predicted"/>
<keyword evidence="12" id="KW-1185">Reference proteome</keyword>
<evidence type="ECO:0000256" key="9">
    <source>
        <dbReference type="SAM" id="MobiDB-lite"/>
    </source>
</evidence>
<evidence type="ECO:0000256" key="5">
    <source>
        <dbReference type="ARBA" id="ARBA00023015"/>
    </source>
</evidence>
<dbReference type="STRING" id="106004.A0A1Y2FZF4"/>
<comment type="caution">
    <text evidence="11">The sequence shown here is derived from an EMBL/GenBank/DDBJ whole genome shotgun (WGS) entry which is preliminary data.</text>
</comment>
<dbReference type="PANTHER" id="PTHR46179">
    <property type="entry name" value="ZINC FINGER PROTEIN"/>
    <property type="match status" value="1"/>
</dbReference>
<feature type="domain" description="C2H2-type" evidence="10">
    <location>
        <begin position="114"/>
        <end position="143"/>
    </location>
</feature>
<keyword evidence="6" id="KW-0804">Transcription</keyword>
<keyword evidence="4" id="KW-0862">Zinc</keyword>
<keyword evidence="2" id="KW-0479">Metal-binding</keyword>
<protein>
    <recommendedName>
        <fullName evidence="10">C2H2-type domain-containing protein</fullName>
    </recommendedName>
</protein>
<gene>
    <name evidence="11" type="ORF">BCR35DRAFT_344682</name>
</gene>
<dbReference type="Proteomes" id="UP000193467">
    <property type="component" value="Unassembled WGS sequence"/>
</dbReference>
<feature type="compositionally biased region" description="Low complexity" evidence="9">
    <location>
        <begin position="13"/>
        <end position="25"/>
    </location>
</feature>
<accession>A0A1Y2FZF4</accession>
<dbReference type="Pfam" id="PF00096">
    <property type="entry name" value="zf-C2H2"/>
    <property type="match status" value="2"/>
</dbReference>
<evidence type="ECO:0000313" key="12">
    <source>
        <dbReference type="Proteomes" id="UP000193467"/>
    </source>
</evidence>
<dbReference type="PANTHER" id="PTHR46179:SF13">
    <property type="entry name" value="C2H2-TYPE DOMAIN-CONTAINING PROTEIN"/>
    <property type="match status" value="1"/>
</dbReference>
<keyword evidence="3 8" id="KW-0863">Zinc-finger</keyword>
<dbReference type="SMART" id="SM00355">
    <property type="entry name" value="ZnF_C2H2"/>
    <property type="match status" value="2"/>
</dbReference>
<dbReference type="PROSITE" id="PS50157">
    <property type="entry name" value="ZINC_FINGER_C2H2_2"/>
    <property type="match status" value="2"/>
</dbReference>
<feature type="region of interest" description="Disordered" evidence="9">
    <location>
        <begin position="1"/>
        <end position="92"/>
    </location>
</feature>
<dbReference type="OrthoDB" id="6077919at2759"/>
<keyword evidence="7" id="KW-0539">Nucleus</keyword>
<evidence type="ECO:0000256" key="2">
    <source>
        <dbReference type="ARBA" id="ARBA00022723"/>
    </source>
</evidence>
<reference evidence="11 12" key="1">
    <citation type="submission" date="2016-07" db="EMBL/GenBank/DDBJ databases">
        <title>Pervasive Adenine N6-methylation of Active Genes in Fungi.</title>
        <authorList>
            <consortium name="DOE Joint Genome Institute"/>
            <person name="Mondo S.J."/>
            <person name="Dannebaum R.O."/>
            <person name="Kuo R.C."/>
            <person name="Labutti K."/>
            <person name="Haridas S."/>
            <person name="Kuo A."/>
            <person name="Salamov A."/>
            <person name="Ahrendt S.R."/>
            <person name="Lipzen A."/>
            <person name="Sullivan W."/>
            <person name="Andreopoulos W.B."/>
            <person name="Clum A."/>
            <person name="Lindquist E."/>
            <person name="Daum C."/>
            <person name="Ramamoorthy G.K."/>
            <person name="Gryganskyi A."/>
            <person name="Culley D."/>
            <person name="Magnuson J.K."/>
            <person name="James T.Y."/>
            <person name="O'Malley M.A."/>
            <person name="Stajich J.E."/>
            <person name="Spatafora J.W."/>
            <person name="Visel A."/>
            <person name="Grigoriev I.V."/>
        </authorList>
    </citation>
    <scope>NUCLEOTIDE SEQUENCE [LARGE SCALE GENOMIC DNA]</scope>
    <source>
        <strain evidence="11 12">62-1032</strain>
    </source>
</reference>
<feature type="region of interest" description="Disordered" evidence="9">
    <location>
        <begin position="200"/>
        <end position="252"/>
    </location>
</feature>
<organism evidence="11 12">
    <name type="scientific">Leucosporidium creatinivorum</name>
    <dbReference type="NCBI Taxonomy" id="106004"/>
    <lineage>
        <taxon>Eukaryota</taxon>
        <taxon>Fungi</taxon>
        <taxon>Dikarya</taxon>
        <taxon>Basidiomycota</taxon>
        <taxon>Pucciniomycotina</taxon>
        <taxon>Microbotryomycetes</taxon>
        <taxon>Leucosporidiales</taxon>
        <taxon>Leucosporidium</taxon>
    </lineage>
</organism>
<evidence type="ECO:0000256" key="8">
    <source>
        <dbReference type="PROSITE-ProRule" id="PRU00042"/>
    </source>
</evidence>
<evidence type="ECO:0000256" key="6">
    <source>
        <dbReference type="ARBA" id="ARBA00023163"/>
    </source>
</evidence>
<feature type="domain" description="C2H2-type" evidence="10">
    <location>
        <begin position="144"/>
        <end position="168"/>
    </location>
</feature>
<dbReference type="PROSITE" id="PS00028">
    <property type="entry name" value="ZINC_FINGER_C2H2_1"/>
    <property type="match status" value="2"/>
</dbReference>
<evidence type="ECO:0000256" key="3">
    <source>
        <dbReference type="ARBA" id="ARBA00022771"/>
    </source>
</evidence>
<comment type="subcellular location">
    <subcellularLocation>
        <location evidence="1">Nucleus</location>
    </subcellularLocation>
</comment>
<name>A0A1Y2FZF4_9BASI</name>
<dbReference type="GO" id="GO:0008270">
    <property type="term" value="F:zinc ion binding"/>
    <property type="evidence" value="ECO:0007669"/>
    <property type="project" value="UniProtKB-KW"/>
</dbReference>
<dbReference type="InterPro" id="IPR051061">
    <property type="entry name" value="Zinc_finger_trans_reg"/>
</dbReference>
<evidence type="ECO:0000313" key="11">
    <source>
        <dbReference type="EMBL" id="ORY89593.1"/>
    </source>
</evidence>
<feature type="compositionally biased region" description="Polar residues" evidence="9">
    <location>
        <begin position="43"/>
        <end position="62"/>
    </location>
</feature>
<evidence type="ECO:0000256" key="4">
    <source>
        <dbReference type="ARBA" id="ARBA00022833"/>
    </source>
</evidence>
<dbReference type="EMBL" id="MCGR01000005">
    <property type="protein sequence ID" value="ORY89593.1"/>
    <property type="molecule type" value="Genomic_DNA"/>
</dbReference>
<evidence type="ECO:0000256" key="1">
    <source>
        <dbReference type="ARBA" id="ARBA00004123"/>
    </source>
</evidence>
<dbReference type="InterPro" id="IPR036236">
    <property type="entry name" value="Znf_C2H2_sf"/>
</dbReference>
<dbReference type="AlphaFoldDB" id="A0A1Y2FZF4"/>